<comment type="similarity">
    <text evidence="4">Belongs to the cyclic nucleotide phosphodiesterase class-III family.</text>
</comment>
<dbReference type="InterPro" id="IPR029052">
    <property type="entry name" value="Metallo-depent_PP-like"/>
</dbReference>
<keyword evidence="3" id="KW-0408">Iron</keyword>
<protein>
    <recommendedName>
        <fullName evidence="5">Calcineurin-like phosphoesterase domain-containing protein</fullName>
    </recommendedName>
</protein>
<dbReference type="PANTHER" id="PTHR42988:SF2">
    <property type="entry name" value="CYCLIC NUCLEOTIDE PHOSPHODIESTERASE CBUA0032-RELATED"/>
    <property type="match status" value="1"/>
</dbReference>
<dbReference type="Pfam" id="PF00149">
    <property type="entry name" value="Metallophos"/>
    <property type="match status" value="1"/>
</dbReference>
<evidence type="ECO:0000313" key="7">
    <source>
        <dbReference type="Proteomes" id="UP000638732"/>
    </source>
</evidence>
<dbReference type="AlphaFoldDB" id="A0A965ZCN6"/>
<dbReference type="Gene3D" id="3.60.21.10">
    <property type="match status" value="1"/>
</dbReference>
<dbReference type="EMBL" id="WWEO01000038">
    <property type="protein sequence ID" value="NCD68568.1"/>
    <property type="molecule type" value="Genomic_DNA"/>
</dbReference>
<dbReference type="PANTHER" id="PTHR42988">
    <property type="entry name" value="PHOSPHOHYDROLASE"/>
    <property type="match status" value="1"/>
</dbReference>
<evidence type="ECO:0000313" key="6">
    <source>
        <dbReference type="EMBL" id="NCD68568.1"/>
    </source>
</evidence>
<proteinExistence type="inferred from homology"/>
<dbReference type="RefSeq" id="WP_166584591.1">
    <property type="nucleotide sequence ID" value="NZ_WWEO01000038.1"/>
</dbReference>
<gene>
    <name evidence="6" type="ORF">GSY63_04280</name>
</gene>
<feature type="domain" description="Calcineurin-like phosphoesterase" evidence="5">
    <location>
        <begin position="170"/>
        <end position="371"/>
    </location>
</feature>
<dbReference type="InterPro" id="IPR050884">
    <property type="entry name" value="CNP_phosphodiesterase-III"/>
</dbReference>
<dbReference type="GO" id="GO:0046872">
    <property type="term" value="F:metal ion binding"/>
    <property type="evidence" value="ECO:0007669"/>
    <property type="project" value="UniProtKB-KW"/>
</dbReference>
<keyword evidence="2" id="KW-0378">Hydrolase</keyword>
<dbReference type="SUPFAM" id="SSF56300">
    <property type="entry name" value="Metallo-dependent phosphatases"/>
    <property type="match status" value="1"/>
</dbReference>
<keyword evidence="7" id="KW-1185">Reference proteome</keyword>
<evidence type="ECO:0000259" key="5">
    <source>
        <dbReference type="Pfam" id="PF00149"/>
    </source>
</evidence>
<sequence length="477" mass="52304">MGLNLKSIVNFVRDSHQKAADNLLSWDIFQSDWAFLQQSEQKLVGVITGNEVPDHQPGDEEYGLILYLLNYQMPPPLQPVKDLLKQFGMPDSIITPEQYQIWLPNLETGFVTSDGTLINTTKYATLDPDYLIAALHYLRTKSHIPLFSTKTHPYGTTPAVFDVPDTDPLTIAVFGDWGTGKWQDSTAAMCPAELVNAGITSLNPDIVIHLGDVYYWGSSDQETANFSGMLVAGSKASFTLNSNHEMYDGGNGYFDVALTNPALSAQQQTSWFAITYSDWLLLGLDSAYFDDSTLFKSGTVTGDDQLAFIKEVVTKPENAGKKIIVMTHHNTINYDGASLNVRKHGGSLAQDVFEVLGNRMPEFWYYGHLHNGIVYNAAAVQQSNVFAQFGNPAIGLRCMGHAGIPAGEARGLVGNPIADYFVTTPMGGNDPRHAKRVLNGFALFTLETGKITEAVYEVANSNTGAKCTVAWQQSTTF</sequence>
<evidence type="ECO:0000256" key="1">
    <source>
        <dbReference type="ARBA" id="ARBA00022723"/>
    </source>
</evidence>
<dbReference type="GO" id="GO:0016787">
    <property type="term" value="F:hydrolase activity"/>
    <property type="evidence" value="ECO:0007669"/>
    <property type="project" value="UniProtKB-KW"/>
</dbReference>
<dbReference type="Proteomes" id="UP000638732">
    <property type="component" value="Unassembled WGS sequence"/>
</dbReference>
<evidence type="ECO:0000256" key="4">
    <source>
        <dbReference type="ARBA" id="ARBA00025742"/>
    </source>
</evidence>
<keyword evidence="1" id="KW-0479">Metal-binding</keyword>
<reference evidence="6" key="2">
    <citation type="submission" date="2020-10" db="EMBL/GenBank/DDBJ databases">
        <title>Mucilaginibacter sp. nov., isolated from soil.</title>
        <authorList>
            <person name="Jeon C.O."/>
        </authorList>
    </citation>
    <scope>NUCLEOTIDE SEQUENCE</scope>
    <source>
        <strain evidence="6">R11</strain>
    </source>
</reference>
<dbReference type="InterPro" id="IPR004843">
    <property type="entry name" value="Calcineurin-like_PHP"/>
</dbReference>
<name>A0A965ZCN6_9SPHI</name>
<evidence type="ECO:0000256" key="2">
    <source>
        <dbReference type="ARBA" id="ARBA00022801"/>
    </source>
</evidence>
<accession>A0A965ZCN6</accession>
<evidence type="ECO:0000256" key="3">
    <source>
        <dbReference type="ARBA" id="ARBA00023004"/>
    </source>
</evidence>
<organism evidence="6 7">
    <name type="scientific">Mucilaginibacter agri</name>
    <dbReference type="NCBI Taxonomy" id="2695265"/>
    <lineage>
        <taxon>Bacteria</taxon>
        <taxon>Pseudomonadati</taxon>
        <taxon>Bacteroidota</taxon>
        <taxon>Sphingobacteriia</taxon>
        <taxon>Sphingobacteriales</taxon>
        <taxon>Sphingobacteriaceae</taxon>
        <taxon>Mucilaginibacter</taxon>
    </lineage>
</organism>
<reference evidence="6" key="1">
    <citation type="submission" date="2020-01" db="EMBL/GenBank/DDBJ databases">
        <authorList>
            <person name="Seo Y.L."/>
        </authorList>
    </citation>
    <scope>NUCLEOTIDE SEQUENCE</scope>
    <source>
        <strain evidence="6">R11</strain>
    </source>
</reference>
<comment type="caution">
    <text evidence="6">The sequence shown here is derived from an EMBL/GenBank/DDBJ whole genome shotgun (WGS) entry which is preliminary data.</text>
</comment>